<dbReference type="InterPro" id="IPR036390">
    <property type="entry name" value="WH_DNA-bd_sf"/>
</dbReference>
<dbReference type="OrthoDB" id="3523737at2"/>
<organism evidence="6 7">
    <name type="scientific">Pedococcus bigeumensis</name>
    <dbReference type="NCBI Taxonomy" id="433644"/>
    <lineage>
        <taxon>Bacteria</taxon>
        <taxon>Bacillati</taxon>
        <taxon>Actinomycetota</taxon>
        <taxon>Actinomycetes</taxon>
        <taxon>Micrococcales</taxon>
        <taxon>Intrasporangiaceae</taxon>
        <taxon>Pedococcus</taxon>
    </lineage>
</organism>
<dbReference type="InterPro" id="IPR011711">
    <property type="entry name" value="GntR_C"/>
</dbReference>
<dbReference type="PANTHER" id="PTHR43537">
    <property type="entry name" value="TRANSCRIPTIONAL REGULATOR, GNTR FAMILY"/>
    <property type="match status" value="1"/>
</dbReference>
<keyword evidence="2" id="KW-0238">DNA-binding</keyword>
<reference evidence="6 7" key="1">
    <citation type="journal article" date="2019" name="Environ. Microbiol.">
        <title>Species interactions and distinct microbial communities in high Arctic permafrost affected cryosols are associated with the CH4 and CO2 gas fluxes.</title>
        <authorList>
            <person name="Altshuler I."/>
            <person name="Hamel J."/>
            <person name="Turney S."/>
            <person name="Magnuson E."/>
            <person name="Levesque R."/>
            <person name="Greer C."/>
            <person name="Whyte L.G."/>
        </authorList>
    </citation>
    <scope>NUCLEOTIDE SEQUENCE [LARGE SCALE GENOMIC DNA]</scope>
    <source>
        <strain evidence="6 7">S9.3A</strain>
    </source>
</reference>
<keyword evidence="3" id="KW-0804">Transcription</keyword>
<dbReference type="Gene3D" id="1.20.120.530">
    <property type="entry name" value="GntR ligand-binding domain-like"/>
    <property type="match status" value="1"/>
</dbReference>
<dbReference type="RefSeq" id="WP_140736990.1">
    <property type="nucleotide sequence ID" value="NZ_RCZM01000001.1"/>
</dbReference>
<evidence type="ECO:0000256" key="3">
    <source>
        <dbReference type="ARBA" id="ARBA00023163"/>
    </source>
</evidence>
<accession>A0A502D5J4</accession>
<name>A0A502D5J4_9MICO</name>
<dbReference type="SUPFAM" id="SSF46785">
    <property type="entry name" value="Winged helix' DNA-binding domain"/>
    <property type="match status" value="1"/>
</dbReference>
<gene>
    <name evidence="6" type="ORF">EAH86_02290</name>
</gene>
<evidence type="ECO:0000313" key="7">
    <source>
        <dbReference type="Proteomes" id="UP000317722"/>
    </source>
</evidence>
<dbReference type="EMBL" id="RCZM01000001">
    <property type="protein sequence ID" value="TPG19346.1"/>
    <property type="molecule type" value="Genomic_DNA"/>
</dbReference>
<evidence type="ECO:0000256" key="1">
    <source>
        <dbReference type="ARBA" id="ARBA00023015"/>
    </source>
</evidence>
<dbReference type="PROSITE" id="PS50949">
    <property type="entry name" value="HTH_GNTR"/>
    <property type="match status" value="1"/>
</dbReference>
<dbReference type="Pfam" id="PF00392">
    <property type="entry name" value="GntR"/>
    <property type="match status" value="1"/>
</dbReference>
<dbReference type="InterPro" id="IPR008920">
    <property type="entry name" value="TF_FadR/GntR_C"/>
</dbReference>
<dbReference type="Pfam" id="PF07729">
    <property type="entry name" value="FCD"/>
    <property type="match status" value="1"/>
</dbReference>
<feature type="domain" description="HTH gntR-type" evidence="5">
    <location>
        <begin position="31"/>
        <end position="98"/>
    </location>
</feature>
<feature type="region of interest" description="Disordered" evidence="4">
    <location>
        <begin position="1"/>
        <end position="30"/>
    </location>
</feature>
<evidence type="ECO:0000256" key="4">
    <source>
        <dbReference type="SAM" id="MobiDB-lite"/>
    </source>
</evidence>
<dbReference type="SMART" id="SM00345">
    <property type="entry name" value="HTH_GNTR"/>
    <property type="match status" value="1"/>
</dbReference>
<proteinExistence type="predicted"/>
<dbReference type="Proteomes" id="UP000317722">
    <property type="component" value="Unassembled WGS sequence"/>
</dbReference>
<dbReference type="SMART" id="SM00895">
    <property type="entry name" value="FCD"/>
    <property type="match status" value="1"/>
</dbReference>
<dbReference type="GO" id="GO:0003677">
    <property type="term" value="F:DNA binding"/>
    <property type="evidence" value="ECO:0007669"/>
    <property type="project" value="UniProtKB-KW"/>
</dbReference>
<comment type="caution">
    <text evidence="6">The sequence shown here is derived from an EMBL/GenBank/DDBJ whole genome shotgun (WGS) entry which is preliminary data.</text>
</comment>
<dbReference type="CDD" id="cd07377">
    <property type="entry name" value="WHTH_GntR"/>
    <property type="match status" value="1"/>
</dbReference>
<dbReference type="PANTHER" id="PTHR43537:SF44">
    <property type="entry name" value="GNTR FAMILY REGULATORY PROTEIN"/>
    <property type="match status" value="1"/>
</dbReference>
<dbReference type="InterPro" id="IPR000524">
    <property type="entry name" value="Tscrpt_reg_HTH_GntR"/>
</dbReference>
<protein>
    <submittedName>
        <fullName evidence="6">FadR family transcriptional regulator</fullName>
    </submittedName>
</protein>
<sequence length="263" mass="27924">MPTRPGAKRSAAAGDPEGKSPASEPATGPEVGLHASVLDKLGQEIVSGTVPVDSVVRIDQLDERFGVSRSVVREAVRVLSSMGLVETRRRLGVRVRPRSQWNVFDPRVIRWRLDGPDREDQLVSLGELRRGFEPVAAELAADRATPDQCGAMAAAVMQMTVHAKSGDLVAYLEADKDFHRTMLEASGNEMLASLSTVVAEVLSGRTHHDLMPRTPNPAAIRLHGDVAQAIGSGDGKAASAAMASIIDEASAAVRDAKGTGHRS</sequence>
<keyword evidence="1" id="KW-0805">Transcription regulation</keyword>
<dbReference type="InterPro" id="IPR036388">
    <property type="entry name" value="WH-like_DNA-bd_sf"/>
</dbReference>
<evidence type="ECO:0000256" key="2">
    <source>
        <dbReference type="ARBA" id="ARBA00023125"/>
    </source>
</evidence>
<keyword evidence="7" id="KW-1185">Reference proteome</keyword>
<dbReference type="GO" id="GO:0003700">
    <property type="term" value="F:DNA-binding transcription factor activity"/>
    <property type="evidence" value="ECO:0007669"/>
    <property type="project" value="InterPro"/>
</dbReference>
<dbReference type="AlphaFoldDB" id="A0A502D5J4"/>
<dbReference type="Gene3D" id="1.10.10.10">
    <property type="entry name" value="Winged helix-like DNA-binding domain superfamily/Winged helix DNA-binding domain"/>
    <property type="match status" value="1"/>
</dbReference>
<evidence type="ECO:0000313" key="6">
    <source>
        <dbReference type="EMBL" id="TPG19346.1"/>
    </source>
</evidence>
<dbReference type="SUPFAM" id="SSF48008">
    <property type="entry name" value="GntR ligand-binding domain-like"/>
    <property type="match status" value="1"/>
</dbReference>
<evidence type="ECO:0000259" key="5">
    <source>
        <dbReference type="PROSITE" id="PS50949"/>
    </source>
</evidence>